<dbReference type="InterPro" id="IPR004360">
    <property type="entry name" value="Glyas_Fos-R_dOase_dom"/>
</dbReference>
<dbReference type="CDD" id="cd07233">
    <property type="entry name" value="GlxI_Zn"/>
    <property type="match status" value="2"/>
</dbReference>
<evidence type="ECO:0000256" key="9">
    <source>
        <dbReference type="ARBA" id="ARBA00030892"/>
    </source>
</evidence>
<organism evidence="13 14">
    <name type="scientific">Cardiosporidium cionae</name>
    <dbReference type="NCBI Taxonomy" id="476202"/>
    <lineage>
        <taxon>Eukaryota</taxon>
        <taxon>Sar</taxon>
        <taxon>Alveolata</taxon>
        <taxon>Apicomplexa</taxon>
        <taxon>Aconoidasida</taxon>
        <taxon>Nephromycida</taxon>
        <taxon>Cardiosporidium</taxon>
    </lineage>
</organism>
<keyword evidence="14" id="KW-1185">Reference proteome</keyword>
<comment type="similarity">
    <text evidence="3">Belongs to the glyoxalase I family.</text>
</comment>
<evidence type="ECO:0000259" key="12">
    <source>
        <dbReference type="PROSITE" id="PS51819"/>
    </source>
</evidence>
<reference evidence="13 14" key="1">
    <citation type="journal article" date="2020" name="bioRxiv">
        <title>Metabolic contributions of an alphaproteobacterial endosymbiont in the apicomplexan Cardiosporidium cionae.</title>
        <authorList>
            <person name="Hunter E.S."/>
            <person name="Paight C.J."/>
            <person name="Lane C.E."/>
        </authorList>
    </citation>
    <scope>NUCLEOTIDE SEQUENCE [LARGE SCALE GENOMIC DNA]</scope>
    <source>
        <strain evidence="13">ESH_2018</strain>
    </source>
</reference>
<gene>
    <name evidence="13" type="ORF">IE077_000581</name>
</gene>
<proteinExistence type="inferred from homology"/>
<evidence type="ECO:0000313" key="13">
    <source>
        <dbReference type="EMBL" id="KAF8820025.1"/>
    </source>
</evidence>
<evidence type="ECO:0000256" key="8">
    <source>
        <dbReference type="ARBA" id="ARBA00030291"/>
    </source>
</evidence>
<evidence type="ECO:0000256" key="6">
    <source>
        <dbReference type="ARBA" id="ARBA00022833"/>
    </source>
</evidence>
<dbReference type="Pfam" id="PF00903">
    <property type="entry name" value="Glyoxalase"/>
    <property type="match status" value="2"/>
</dbReference>
<comment type="pathway">
    <text evidence="2">Secondary metabolite metabolism; methylglyoxal degradation; (R)-lactate from methylglyoxal: step 1/2.</text>
</comment>
<keyword evidence="6" id="KW-0862">Zinc</keyword>
<evidence type="ECO:0000256" key="5">
    <source>
        <dbReference type="ARBA" id="ARBA00022723"/>
    </source>
</evidence>
<sequence>MHINPFYLKLVSRLFHCPQTQNCMKMATVSKPPTLFNIERFNPSWQHVMLRIKDPSVSIPFYEKHFGLTCVHSYAIDKLGFSIFFMEKLHAHQAVPEKDATASEKYVWNMQGTAIELLHNHGSEKDDQFSVNNGNVEPHRGFGHIAFNTPDVIKAAEELEANGVKFQKRPSEGRMKTIAFALDPDGYWIEIVGRNPDTNFKEQYNFSQTMIRIKDPKKSIPFYTNYFGMTVVRELHMNDFSLYFLAVLPKGTNMPDPKSPEASIFVKNMWYPVLELTHNHGTEEDENFHYHNGNDSPQGFGHLGFVCDDVEGYCKELEAQGIPFSKKLNEGKIPGIAFVKDPDGYSVEIVPRSFTLTSM</sequence>
<feature type="domain" description="VOC" evidence="12">
    <location>
        <begin position="205"/>
        <end position="352"/>
    </location>
</feature>
<name>A0ABQ7J7Q6_9APIC</name>
<evidence type="ECO:0000256" key="4">
    <source>
        <dbReference type="ARBA" id="ARBA00012081"/>
    </source>
</evidence>
<evidence type="ECO:0000256" key="3">
    <source>
        <dbReference type="ARBA" id="ARBA00010363"/>
    </source>
</evidence>
<accession>A0ABQ7J7Q6</accession>
<dbReference type="InterPro" id="IPR004361">
    <property type="entry name" value="Glyoxalase_1"/>
</dbReference>
<protein>
    <recommendedName>
        <fullName evidence="4">lactoylglutathione lyase</fullName>
        <ecNumber evidence="4">4.4.1.5</ecNumber>
    </recommendedName>
    <alternativeName>
        <fullName evidence="9">Aldoketomutase</fullName>
    </alternativeName>
    <alternativeName>
        <fullName evidence="8">Ketone-aldehyde mutase</fullName>
    </alternativeName>
    <alternativeName>
        <fullName evidence="10">Methylglyoxalase</fullName>
    </alternativeName>
    <alternativeName>
        <fullName evidence="11">S-D-lactoylglutathione methylglyoxal lyase</fullName>
    </alternativeName>
</protein>
<keyword evidence="7" id="KW-0456">Lyase</keyword>
<evidence type="ECO:0000256" key="11">
    <source>
        <dbReference type="ARBA" id="ARBA00033298"/>
    </source>
</evidence>
<dbReference type="InterPro" id="IPR018146">
    <property type="entry name" value="Glyoxalase_1_CS"/>
</dbReference>
<dbReference type="PROSITE" id="PS51819">
    <property type="entry name" value="VOC"/>
    <property type="match status" value="2"/>
</dbReference>
<dbReference type="NCBIfam" id="TIGR00068">
    <property type="entry name" value="glyox_I"/>
    <property type="match status" value="2"/>
</dbReference>
<comment type="cofactor">
    <cofactor evidence="1">
        <name>Zn(2+)</name>
        <dbReference type="ChEBI" id="CHEBI:29105"/>
    </cofactor>
</comment>
<dbReference type="SUPFAM" id="SSF54593">
    <property type="entry name" value="Glyoxalase/Bleomycin resistance protein/Dihydroxybiphenyl dioxygenase"/>
    <property type="match status" value="2"/>
</dbReference>
<evidence type="ECO:0000313" key="14">
    <source>
        <dbReference type="Proteomes" id="UP000823046"/>
    </source>
</evidence>
<feature type="domain" description="VOC" evidence="12">
    <location>
        <begin position="44"/>
        <end position="194"/>
    </location>
</feature>
<evidence type="ECO:0000256" key="10">
    <source>
        <dbReference type="ARBA" id="ARBA00032460"/>
    </source>
</evidence>
<dbReference type="PANTHER" id="PTHR10374:SF30">
    <property type="entry name" value="LACTOYLGLUTATHIONE LYASE"/>
    <property type="match status" value="1"/>
</dbReference>
<evidence type="ECO:0000256" key="1">
    <source>
        <dbReference type="ARBA" id="ARBA00001947"/>
    </source>
</evidence>
<dbReference type="Proteomes" id="UP000823046">
    <property type="component" value="Unassembled WGS sequence"/>
</dbReference>
<dbReference type="PROSITE" id="PS00934">
    <property type="entry name" value="GLYOXALASE_I_1"/>
    <property type="match status" value="2"/>
</dbReference>
<keyword evidence="5" id="KW-0479">Metal-binding</keyword>
<dbReference type="EC" id="4.4.1.5" evidence="4"/>
<evidence type="ECO:0000256" key="2">
    <source>
        <dbReference type="ARBA" id="ARBA00005008"/>
    </source>
</evidence>
<evidence type="ECO:0000256" key="7">
    <source>
        <dbReference type="ARBA" id="ARBA00023239"/>
    </source>
</evidence>
<dbReference type="InterPro" id="IPR037523">
    <property type="entry name" value="VOC_core"/>
</dbReference>
<dbReference type="PANTHER" id="PTHR10374">
    <property type="entry name" value="LACTOYLGLUTATHIONE LYASE GLYOXALASE I"/>
    <property type="match status" value="1"/>
</dbReference>
<dbReference type="EMBL" id="JADAQX010000508">
    <property type="protein sequence ID" value="KAF8820025.1"/>
    <property type="molecule type" value="Genomic_DNA"/>
</dbReference>
<dbReference type="Gene3D" id="3.10.180.10">
    <property type="entry name" value="2,3-Dihydroxybiphenyl 1,2-Dioxygenase, domain 1"/>
    <property type="match status" value="2"/>
</dbReference>
<dbReference type="InterPro" id="IPR029068">
    <property type="entry name" value="Glyas_Bleomycin-R_OHBP_Dase"/>
</dbReference>
<comment type="caution">
    <text evidence="13">The sequence shown here is derived from an EMBL/GenBank/DDBJ whole genome shotgun (WGS) entry which is preliminary data.</text>
</comment>